<dbReference type="AlphaFoldDB" id="A0A9P8QEU4"/>
<dbReference type="Gene3D" id="2.170.210.10">
    <property type="entry name" value="DNA double-strand break repair and VJ recombination XRCC4, N-terminal"/>
    <property type="match status" value="1"/>
</dbReference>
<proteinExistence type="inferred from homology"/>
<evidence type="ECO:0000256" key="6">
    <source>
        <dbReference type="ARBA" id="ARBA00025747"/>
    </source>
</evidence>
<feature type="compositionally biased region" description="Basic residues" evidence="8">
    <location>
        <begin position="391"/>
        <end position="401"/>
    </location>
</feature>
<dbReference type="PANTHER" id="PTHR32235">
    <property type="entry name" value="NON-HOMOLOGOUS END-JOINING FACTOR 1"/>
    <property type="match status" value="1"/>
</dbReference>
<evidence type="ECO:0000256" key="7">
    <source>
        <dbReference type="ARBA" id="ARBA00044529"/>
    </source>
</evidence>
<organism evidence="10 11">
    <name type="scientific">Wickerhamomyces pijperi</name>
    <name type="common">Yeast</name>
    <name type="synonym">Pichia pijperi</name>
    <dbReference type="NCBI Taxonomy" id="599730"/>
    <lineage>
        <taxon>Eukaryota</taxon>
        <taxon>Fungi</taxon>
        <taxon>Dikarya</taxon>
        <taxon>Ascomycota</taxon>
        <taxon>Saccharomycotina</taxon>
        <taxon>Saccharomycetes</taxon>
        <taxon>Phaffomycetales</taxon>
        <taxon>Wickerhamomycetaceae</taxon>
        <taxon>Wickerhamomyces</taxon>
    </lineage>
</organism>
<name>A0A9P8QEU4_WICPI</name>
<dbReference type="GO" id="GO:0032807">
    <property type="term" value="C:DNA ligase IV complex"/>
    <property type="evidence" value="ECO:0007669"/>
    <property type="project" value="TreeGrafter"/>
</dbReference>
<dbReference type="EMBL" id="JAEUBG010000592">
    <property type="protein sequence ID" value="KAH3687954.1"/>
    <property type="molecule type" value="Genomic_DNA"/>
</dbReference>
<feature type="region of interest" description="Disordered" evidence="8">
    <location>
        <begin position="1"/>
        <end position="31"/>
    </location>
</feature>
<evidence type="ECO:0000256" key="5">
    <source>
        <dbReference type="ARBA" id="ARBA00023242"/>
    </source>
</evidence>
<comment type="subcellular location">
    <subcellularLocation>
        <location evidence="1">Nucleus</location>
    </subcellularLocation>
</comment>
<dbReference type="PANTHER" id="PTHR32235:SF1">
    <property type="entry name" value="NON-HOMOLOGOUS END-JOINING FACTOR 1"/>
    <property type="match status" value="1"/>
</dbReference>
<feature type="domain" description="XLF-like N-terminal" evidence="9">
    <location>
        <begin position="33"/>
        <end position="155"/>
    </location>
</feature>
<reference evidence="10" key="1">
    <citation type="journal article" date="2021" name="Open Biol.">
        <title>Shared evolutionary footprints suggest mitochondrial oxidative damage underlies multiple complex I losses in fungi.</title>
        <authorList>
            <person name="Schikora-Tamarit M.A."/>
            <person name="Marcet-Houben M."/>
            <person name="Nosek J."/>
            <person name="Gabaldon T."/>
        </authorList>
    </citation>
    <scope>NUCLEOTIDE SEQUENCE</scope>
    <source>
        <strain evidence="10">CBS2887</strain>
    </source>
</reference>
<protein>
    <recommendedName>
        <fullName evidence="7">Non-homologous end-joining factor 1</fullName>
    </recommendedName>
</protein>
<evidence type="ECO:0000259" key="9">
    <source>
        <dbReference type="Pfam" id="PF09302"/>
    </source>
</evidence>
<comment type="similarity">
    <text evidence="6">Belongs to the XRCC4-XLF family. XLF subfamily.</text>
</comment>
<evidence type="ECO:0000256" key="3">
    <source>
        <dbReference type="ARBA" id="ARBA00023125"/>
    </source>
</evidence>
<sequence length="401" mass="46178">MTGFVSKKRKIDRSQEQLSGNSSTETNKNLPNEWRSFKYESQQQSDLPQLLFGVNYTEADLSYDLYITDMSRNVWVENITREKFQSKANSSELSSNPMNLIFTTITDLFKTQFINEQFPISVQLNKSPDNEDDVLDIQITQDFQHIKLNWSFTLVKLPAEETIPILSSIIFQLSSIINTQNHYQTELLKQIDKKDSTIRYFHESLKGIRNGEGIIKRYGGNLQPFQQDQFKRTYFRKLGKKSLPFFHDRDIIGIMNENEKSGAWEFNIDRTNTVDTPSDQIKQERGKSQMQGMTPLVKDEFQSFYNVPPPPADHVKSEADEVGVKVELKERTETPEIPPMSPAVTLNLEENPTGMVPVKQGSQSTSTWSESSATVEPEVPQQKPIRLGFMSRKRKAKRDDK</sequence>
<keyword evidence="5" id="KW-0539">Nucleus</keyword>
<keyword evidence="2" id="KW-0227">DNA damage</keyword>
<accession>A0A9P8QEU4</accession>
<feature type="compositionally biased region" description="Polar residues" evidence="8">
    <location>
        <begin position="16"/>
        <end position="30"/>
    </location>
</feature>
<dbReference type="GO" id="GO:0006303">
    <property type="term" value="P:double-strand break repair via nonhomologous end joining"/>
    <property type="evidence" value="ECO:0007669"/>
    <property type="project" value="UniProtKB-ARBA"/>
</dbReference>
<feature type="compositionally biased region" description="Basic residues" evidence="8">
    <location>
        <begin position="1"/>
        <end position="11"/>
    </location>
</feature>
<feature type="region of interest" description="Disordered" evidence="8">
    <location>
        <begin position="353"/>
        <end position="401"/>
    </location>
</feature>
<dbReference type="InterPro" id="IPR038051">
    <property type="entry name" value="XRCC4-like_N_sf"/>
</dbReference>
<reference evidence="10" key="2">
    <citation type="submission" date="2021-01" db="EMBL/GenBank/DDBJ databases">
        <authorList>
            <person name="Schikora-Tamarit M.A."/>
        </authorList>
    </citation>
    <scope>NUCLEOTIDE SEQUENCE</scope>
    <source>
        <strain evidence="10">CBS2887</strain>
    </source>
</reference>
<gene>
    <name evidence="10" type="ORF">WICPIJ_001069</name>
</gene>
<dbReference type="InterPro" id="IPR052287">
    <property type="entry name" value="NHEJ_factor"/>
</dbReference>
<dbReference type="InterPro" id="IPR015381">
    <property type="entry name" value="XLF-like_N"/>
</dbReference>
<dbReference type="GO" id="GO:0045027">
    <property type="term" value="F:DNA end binding"/>
    <property type="evidence" value="ECO:0007669"/>
    <property type="project" value="TreeGrafter"/>
</dbReference>
<keyword evidence="4" id="KW-0234">DNA repair</keyword>
<dbReference type="Proteomes" id="UP000774326">
    <property type="component" value="Unassembled WGS sequence"/>
</dbReference>
<comment type="caution">
    <text evidence="10">The sequence shown here is derived from an EMBL/GenBank/DDBJ whole genome shotgun (WGS) entry which is preliminary data.</text>
</comment>
<evidence type="ECO:0000313" key="10">
    <source>
        <dbReference type="EMBL" id="KAH3687954.1"/>
    </source>
</evidence>
<evidence type="ECO:0000313" key="11">
    <source>
        <dbReference type="Proteomes" id="UP000774326"/>
    </source>
</evidence>
<evidence type="ECO:0000256" key="1">
    <source>
        <dbReference type="ARBA" id="ARBA00004123"/>
    </source>
</evidence>
<keyword evidence="11" id="KW-1185">Reference proteome</keyword>
<evidence type="ECO:0000256" key="2">
    <source>
        <dbReference type="ARBA" id="ARBA00022763"/>
    </source>
</evidence>
<keyword evidence="3" id="KW-0238">DNA-binding</keyword>
<dbReference type="OrthoDB" id="4017093at2759"/>
<dbReference type="Pfam" id="PF09302">
    <property type="entry name" value="XLF"/>
    <property type="match status" value="1"/>
</dbReference>
<evidence type="ECO:0000256" key="4">
    <source>
        <dbReference type="ARBA" id="ARBA00023204"/>
    </source>
</evidence>
<feature type="compositionally biased region" description="Low complexity" evidence="8">
    <location>
        <begin position="362"/>
        <end position="374"/>
    </location>
</feature>
<evidence type="ECO:0000256" key="8">
    <source>
        <dbReference type="SAM" id="MobiDB-lite"/>
    </source>
</evidence>